<proteinExistence type="predicted"/>
<feature type="transmembrane region" description="Helical" evidence="6">
    <location>
        <begin position="465"/>
        <end position="482"/>
    </location>
</feature>
<dbReference type="AlphaFoldDB" id="A0A239I4W3"/>
<evidence type="ECO:0000313" key="8">
    <source>
        <dbReference type="Proteomes" id="UP000198362"/>
    </source>
</evidence>
<evidence type="ECO:0000256" key="6">
    <source>
        <dbReference type="SAM" id="Phobius"/>
    </source>
</evidence>
<dbReference type="RefSeq" id="WP_144022476.1">
    <property type="nucleotide sequence ID" value="NZ_FZPH01000002.1"/>
</dbReference>
<dbReference type="InterPro" id="IPR050833">
    <property type="entry name" value="Poly_Biosynth_Transport"/>
</dbReference>
<evidence type="ECO:0000256" key="5">
    <source>
        <dbReference type="ARBA" id="ARBA00023136"/>
    </source>
</evidence>
<reference evidence="7 8" key="1">
    <citation type="submission" date="2017-06" db="EMBL/GenBank/DDBJ databases">
        <authorList>
            <person name="Kim H.J."/>
            <person name="Triplett B.A."/>
        </authorList>
    </citation>
    <scope>NUCLEOTIDE SEQUENCE [LARGE SCALE GENOMIC DNA]</scope>
    <source>
        <strain evidence="7 8">CGMCC 4.5593</strain>
    </source>
</reference>
<organism evidence="7 8">
    <name type="scientific">Asanoa hainanensis</name>
    <dbReference type="NCBI Taxonomy" id="560556"/>
    <lineage>
        <taxon>Bacteria</taxon>
        <taxon>Bacillati</taxon>
        <taxon>Actinomycetota</taxon>
        <taxon>Actinomycetes</taxon>
        <taxon>Micromonosporales</taxon>
        <taxon>Micromonosporaceae</taxon>
        <taxon>Asanoa</taxon>
    </lineage>
</organism>
<keyword evidence="5 6" id="KW-0472">Membrane</keyword>
<feature type="transmembrane region" description="Helical" evidence="6">
    <location>
        <begin position="69"/>
        <end position="93"/>
    </location>
</feature>
<dbReference type="EMBL" id="FZPH01000002">
    <property type="protein sequence ID" value="SNS88916.1"/>
    <property type="molecule type" value="Genomic_DNA"/>
</dbReference>
<name>A0A239I4W3_9ACTN</name>
<feature type="transmembrane region" description="Helical" evidence="6">
    <location>
        <begin position="36"/>
        <end position="57"/>
    </location>
</feature>
<feature type="transmembrane region" description="Helical" evidence="6">
    <location>
        <begin position="376"/>
        <end position="400"/>
    </location>
</feature>
<feature type="transmembrane region" description="Helical" evidence="6">
    <location>
        <begin position="191"/>
        <end position="210"/>
    </location>
</feature>
<dbReference type="Pfam" id="PF01943">
    <property type="entry name" value="Polysacc_synt"/>
    <property type="match status" value="1"/>
</dbReference>
<evidence type="ECO:0000313" key="7">
    <source>
        <dbReference type="EMBL" id="SNS88916.1"/>
    </source>
</evidence>
<keyword evidence="4 6" id="KW-1133">Transmembrane helix</keyword>
<evidence type="ECO:0000256" key="2">
    <source>
        <dbReference type="ARBA" id="ARBA00022475"/>
    </source>
</evidence>
<protein>
    <submittedName>
        <fullName evidence="7">Membrane protein involved in the export of O-antigen and teichoic acid</fullName>
    </submittedName>
</protein>
<comment type="subcellular location">
    <subcellularLocation>
        <location evidence="1">Cell membrane</location>
        <topology evidence="1">Multi-pass membrane protein</topology>
    </subcellularLocation>
</comment>
<dbReference type="InterPro" id="IPR002797">
    <property type="entry name" value="Polysacc_synth"/>
</dbReference>
<feature type="transmembrane region" description="Helical" evidence="6">
    <location>
        <begin position="285"/>
        <end position="307"/>
    </location>
</feature>
<sequence length="535" mass="54553">MTAPPALPAFAESPADPPETAAAATKKAIGGVARGGVAGILGAGVAGLAGLAVTWLVAHRLGPEHAGAFFAATAAFVLTSTLAKLGTQTGLVYWPARLRARGHGFLLGACLRSAFAPVVCAALAVGVLLFVAAPDLARLTAGDAAPAVHAELVTQLRLLAVFVPLAVLSDTLLAATRGYRLIRPTVLLDKLVRPGLQTVGVAAVAVSGAASPSLFALAWALPYVPTALLAGYALHRAHTKTMADIVPTRVKRSHRASMRRAFWRFTGPRSIASVAQLALQRVDVLLVAALAGLGAAGLYAVAGRFVVLGQFANQGISQAVQPRLAEALALKDRTAANTLYQTATGWLVLLTWPLYLLVMTYAPAYLGIFGSAYRDAATIVVVLAAAMLVATGCGMVDIVLSMAGRTAWNLGNVLVALGLTIALDLALIPKLGALGAAIGLAAAVVANNVLPLAQVGFGLGLHPFGAGWLSAAGVTVLSFGVAPRIVGFALGTGAVATVTALGVAVTTYLAGVRLLRGPLALDALKALRPGRRKKR</sequence>
<evidence type="ECO:0000256" key="1">
    <source>
        <dbReference type="ARBA" id="ARBA00004651"/>
    </source>
</evidence>
<dbReference type="OrthoDB" id="3294889at2"/>
<evidence type="ECO:0000256" key="3">
    <source>
        <dbReference type="ARBA" id="ARBA00022692"/>
    </source>
</evidence>
<feature type="transmembrane region" description="Helical" evidence="6">
    <location>
        <begin position="488"/>
        <end position="510"/>
    </location>
</feature>
<feature type="transmembrane region" description="Helical" evidence="6">
    <location>
        <begin position="434"/>
        <end position="453"/>
    </location>
</feature>
<dbReference type="GO" id="GO:0005886">
    <property type="term" value="C:plasma membrane"/>
    <property type="evidence" value="ECO:0007669"/>
    <property type="project" value="UniProtKB-SubCell"/>
</dbReference>
<feature type="transmembrane region" description="Helical" evidence="6">
    <location>
        <begin position="343"/>
        <end position="364"/>
    </location>
</feature>
<keyword evidence="8" id="KW-1185">Reference proteome</keyword>
<keyword evidence="3 6" id="KW-0812">Transmembrane</keyword>
<feature type="transmembrane region" description="Helical" evidence="6">
    <location>
        <begin position="105"/>
        <end position="133"/>
    </location>
</feature>
<feature type="transmembrane region" description="Helical" evidence="6">
    <location>
        <begin position="407"/>
        <end position="428"/>
    </location>
</feature>
<dbReference type="Proteomes" id="UP000198362">
    <property type="component" value="Unassembled WGS sequence"/>
</dbReference>
<gene>
    <name evidence="7" type="ORF">SAMN05421812_102231</name>
</gene>
<dbReference type="PANTHER" id="PTHR30250:SF27">
    <property type="entry name" value="POLYSACCHARIDE BIOSYNTHESIS PROTEIN"/>
    <property type="match status" value="1"/>
</dbReference>
<feature type="transmembrane region" description="Helical" evidence="6">
    <location>
        <begin position="158"/>
        <end position="179"/>
    </location>
</feature>
<accession>A0A239I4W3</accession>
<dbReference type="PANTHER" id="PTHR30250">
    <property type="entry name" value="PST FAMILY PREDICTED COLANIC ACID TRANSPORTER"/>
    <property type="match status" value="1"/>
</dbReference>
<evidence type="ECO:0000256" key="4">
    <source>
        <dbReference type="ARBA" id="ARBA00022989"/>
    </source>
</evidence>
<keyword evidence="2" id="KW-1003">Cell membrane</keyword>